<dbReference type="SMART" id="SM00563">
    <property type="entry name" value="PlsC"/>
    <property type="match status" value="1"/>
</dbReference>
<dbReference type="FunCoup" id="A0A507AQ81">
    <property type="interactions" value="96"/>
</dbReference>
<feature type="compositionally biased region" description="Low complexity" evidence="13">
    <location>
        <begin position="137"/>
        <end position="157"/>
    </location>
</feature>
<dbReference type="AlphaFoldDB" id="A0A507AQ81"/>
<organism evidence="15 16">
    <name type="scientific">Thyridium curvatum</name>
    <dbReference type="NCBI Taxonomy" id="1093900"/>
    <lineage>
        <taxon>Eukaryota</taxon>
        <taxon>Fungi</taxon>
        <taxon>Dikarya</taxon>
        <taxon>Ascomycota</taxon>
        <taxon>Pezizomycotina</taxon>
        <taxon>Sordariomycetes</taxon>
        <taxon>Sordariomycetidae</taxon>
        <taxon>Thyridiales</taxon>
        <taxon>Thyridiaceae</taxon>
        <taxon>Thyridium</taxon>
    </lineage>
</organism>
<gene>
    <name evidence="15" type="ORF">E0L32_007247</name>
</gene>
<dbReference type="GeneID" id="41974694"/>
<feature type="domain" description="Phospholipid/glycerol acyltransferase" evidence="14">
    <location>
        <begin position="43"/>
        <end position="233"/>
    </location>
</feature>
<comment type="caution">
    <text evidence="15">The sequence shown here is derived from an EMBL/GenBank/DDBJ whole genome shotgun (WGS) entry which is preliminary data.</text>
</comment>
<evidence type="ECO:0000256" key="2">
    <source>
        <dbReference type="ARBA" id="ARBA00010524"/>
    </source>
</evidence>
<evidence type="ECO:0000313" key="15">
    <source>
        <dbReference type="EMBL" id="TPX12132.1"/>
    </source>
</evidence>
<dbReference type="GO" id="GO:0005743">
    <property type="term" value="C:mitochondrial inner membrane"/>
    <property type="evidence" value="ECO:0007669"/>
    <property type="project" value="UniProtKB-SubCell"/>
</dbReference>
<dbReference type="InterPro" id="IPR000872">
    <property type="entry name" value="Tafazzin"/>
</dbReference>
<evidence type="ECO:0000256" key="8">
    <source>
        <dbReference type="ARBA" id="ARBA00023136"/>
    </source>
</evidence>
<keyword evidence="16" id="KW-1185">Reference proteome</keyword>
<protein>
    <recommendedName>
        <fullName evidence="12">Tafazzin family protein</fullName>
    </recommendedName>
</protein>
<evidence type="ECO:0000256" key="4">
    <source>
        <dbReference type="ARBA" id="ARBA00022787"/>
    </source>
</evidence>
<dbReference type="GO" id="GO:0047184">
    <property type="term" value="F:1-acylglycerophosphocholine O-acyltransferase activity"/>
    <property type="evidence" value="ECO:0007669"/>
    <property type="project" value="TreeGrafter"/>
</dbReference>
<dbReference type="PANTHER" id="PTHR12497:SF0">
    <property type="entry name" value="TAFAZZIN"/>
    <property type="match status" value="1"/>
</dbReference>
<keyword evidence="9" id="KW-0012">Acyltransferase</keyword>
<dbReference type="GO" id="GO:0007007">
    <property type="term" value="P:inner mitochondrial membrane organization"/>
    <property type="evidence" value="ECO:0007669"/>
    <property type="project" value="TreeGrafter"/>
</dbReference>
<keyword evidence="5" id="KW-0999">Mitochondrion inner membrane</keyword>
<evidence type="ECO:0000256" key="7">
    <source>
        <dbReference type="ARBA" id="ARBA00023128"/>
    </source>
</evidence>
<comment type="subcellular location">
    <subcellularLocation>
        <location evidence="1">Mitochondrion inner membrane</location>
        <topology evidence="1">Peripheral membrane protein</topology>
        <orientation evidence="1">Intermembrane side</orientation>
    </subcellularLocation>
    <subcellularLocation>
        <location evidence="10">Mitochondrion outer membrane</location>
        <topology evidence="10">Peripheral membrane protein</topology>
        <orientation evidence="10">Intermembrane side</orientation>
    </subcellularLocation>
</comment>
<keyword evidence="3" id="KW-0808">Transferase</keyword>
<proteinExistence type="inferred from homology"/>
<comment type="catalytic activity">
    <reaction evidence="11">
        <text>1'-[1,2-diacyl-sn-glycero-3-phospho],3'-[1-acyl-sn-glycero-3-phospho]-glycerol + a 1,2-diacyl-sn-glycero-3-phosphocholine = a cardiolipin + a 1-acyl-sn-glycero-3-phosphocholine</text>
        <dbReference type="Rhea" id="RHEA:33731"/>
        <dbReference type="ChEBI" id="CHEBI:57643"/>
        <dbReference type="ChEBI" id="CHEBI:58168"/>
        <dbReference type="ChEBI" id="CHEBI:62237"/>
        <dbReference type="ChEBI" id="CHEBI:64743"/>
    </reaction>
    <physiologicalReaction direction="left-to-right" evidence="11">
        <dbReference type="Rhea" id="RHEA:33732"/>
    </physiologicalReaction>
    <physiologicalReaction direction="right-to-left" evidence="11">
        <dbReference type="Rhea" id="RHEA:33733"/>
    </physiologicalReaction>
</comment>
<dbReference type="PANTHER" id="PTHR12497">
    <property type="entry name" value="TAZ PROTEIN TAFAZZIN"/>
    <property type="match status" value="1"/>
</dbReference>
<feature type="region of interest" description="Disordered" evidence="13">
    <location>
        <begin position="135"/>
        <end position="174"/>
    </location>
</feature>
<dbReference type="SUPFAM" id="SSF69593">
    <property type="entry name" value="Glycerol-3-phosphate (1)-acyltransferase"/>
    <property type="match status" value="1"/>
</dbReference>
<evidence type="ECO:0000256" key="5">
    <source>
        <dbReference type="ARBA" id="ARBA00022792"/>
    </source>
</evidence>
<evidence type="ECO:0000256" key="9">
    <source>
        <dbReference type="ARBA" id="ARBA00023315"/>
    </source>
</evidence>
<keyword evidence="4" id="KW-1000">Mitochondrion outer membrane</keyword>
<feature type="compositionally biased region" description="Polar residues" evidence="13">
    <location>
        <begin position="380"/>
        <end position="391"/>
    </location>
</feature>
<dbReference type="OrthoDB" id="193467at2759"/>
<dbReference type="GO" id="GO:0005741">
    <property type="term" value="C:mitochondrial outer membrane"/>
    <property type="evidence" value="ECO:0007669"/>
    <property type="project" value="UniProtKB-SubCell"/>
</dbReference>
<dbReference type="CDD" id="cd07989">
    <property type="entry name" value="LPLAT_AGPAT-like"/>
    <property type="match status" value="1"/>
</dbReference>
<evidence type="ECO:0000256" key="11">
    <source>
        <dbReference type="ARBA" id="ARBA00047906"/>
    </source>
</evidence>
<dbReference type="STRING" id="1093900.A0A507AQ81"/>
<reference evidence="15 16" key="1">
    <citation type="submission" date="2019-06" db="EMBL/GenBank/DDBJ databases">
        <title>Draft genome sequence of the filamentous fungus Phialemoniopsis curvata isolated from diesel fuel.</title>
        <authorList>
            <person name="Varaljay V.A."/>
            <person name="Lyon W.J."/>
            <person name="Crouch A.L."/>
            <person name="Drake C.E."/>
            <person name="Hollomon J.M."/>
            <person name="Nadeau L.J."/>
            <person name="Nunn H.S."/>
            <person name="Stevenson B.S."/>
            <person name="Bojanowski C.L."/>
            <person name="Crookes-Goodson W.J."/>
        </authorList>
    </citation>
    <scope>NUCLEOTIDE SEQUENCE [LARGE SCALE GENOMIC DNA]</scope>
    <source>
        <strain evidence="15 16">D216</strain>
    </source>
</reference>
<name>A0A507AQ81_9PEZI</name>
<evidence type="ECO:0000256" key="13">
    <source>
        <dbReference type="SAM" id="MobiDB-lite"/>
    </source>
</evidence>
<evidence type="ECO:0000256" key="6">
    <source>
        <dbReference type="ARBA" id="ARBA00023098"/>
    </source>
</evidence>
<evidence type="ECO:0000313" key="16">
    <source>
        <dbReference type="Proteomes" id="UP000319257"/>
    </source>
</evidence>
<dbReference type="InParanoid" id="A0A507AQ81"/>
<keyword evidence="7" id="KW-0496">Mitochondrion</keyword>
<dbReference type="PRINTS" id="PR00979">
    <property type="entry name" value="TAFAZZIN"/>
</dbReference>
<evidence type="ECO:0000259" key="14">
    <source>
        <dbReference type="SMART" id="SM00563"/>
    </source>
</evidence>
<sequence length="391" mass="43936">MGLTGIVCKTILYGTNKVEVIGLDRFLQRLEKRKDVEKRERGLLTVSNHISVVDDPLMWGIMPWRYIFNPQSLRWGLGAHDICYANPLFSNFFMAGQTLPMHRLQHSPDGGGLFQPTVTQAIRLLSSQPYGKPLVGPSLTPASSSSSQTTTPPAADSDPFTTGALTYSTTPTDRWPAPSAYPSNRHSWVHVFPEGLVHQHPDRGLRYFKWGVARLILESEPAPDVVPIFVDGTDRIMPEDRAFPRFLPRLGQRVRVAVGDAVDFEQTFGDLRRQWAALAERSARRRRWELRLLEDGGRRGKGGAAEEEEEGRREGTVTMMGELSDDLKYGAEAEAIRVEVAHRVRNEILKLRRSLGYPDEDPALGLAETWAKDPHKKQYKSNVDGSLVNQE</sequence>
<feature type="region of interest" description="Disordered" evidence="13">
    <location>
        <begin position="371"/>
        <end position="391"/>
    </location>
</feature>
<keyword evidence="8" id="KW-0472">Membrane</keyword>
<dbReference type="GO" id="GO:0035965">
    <property type="term" value="P:cardiolipin acyl-chain remodeling"/>
    <property type="evidence" value="ECO:0007669"/>
    <property type="project" value="TreeGrafter"/>
</dbReference>
<dbReference type="Pfam" id="PF01553">
    <property type="entry name" value="Acyltransferase"/>
    <property type="match status" value="1"/>
</dbReference>
<dbReference type="RefSeq" id="XP_030993843.1">
    <property type="nucleotide sequence ID" value="XM_031141970.1"/>
</dbReference>
<dbReference type="Proteomes" id="UP000319257">
    <property type="component" value="Unassembled WGS sequence"/>
</dbReference>
<dbReference type="EMBL" id="SKBQ01000043">
    <property type="protein sequence ID" value="TPX12132.1"/>
    <property type="molecule type" value="Genomic_DNA"/>
</dbReference>
<evidence type="ECO:0000256" key="12">
    <source>
        <dbReference type="RuleBase" id="RU365062"/>
    </source>
</evidence>
<keyword evidence="6" id="KW-0443">Lipid metabolism</keyword>
<evidence type="ECO:0000256" key="10">
    <source>
        <dbReference type="ARBA" id="ARBA00024323"/>
    </source>
</evidence>
<dbReference type="InterPro" id="IPR002123">
    <property type="entry name" value="Plipid/glycerol_acylTrfase"/>
</dbReference>
<comment type="similarity">
    <text evidence="2 12">Belongs to the taffazin family.</text>
</comment>
<evidence type="ECO:0000256" key="1">
    <source>
        <dbReference type="ARBA" id="ARBA00004137"/>
    </source>
</evidence>
<evidence type="ECO:0000256" key="3">
    <source>
        <dbReference type="ARBA" id="ARBA00022679"/>
    </source>
</evidence>
<feature type="compositionally biased region" description="Polar residues" evidence="13">
    <location>
        <begin position="159"/>
        <end position="172"/>
    </location>
</feature>
<accession>A0A507AQ81</accession>